<dbReference type="InterPro" id="IPR032821">
    <property type="entry name" value="PKS_assoc"/>
</dbReference>
<dbReference type="SMART" id="SM00825">
    <property type="entry name" value="PKS_KS"/>
    <property type="match status" value="1"/>
</dbReference>
<evidence type="ECO:0000256" key="1">
    <source>
        <dbReference type="ARBA" id="ARBA00022450"/>
    </source>
</evidence>
<evidence type="ECO:0000313" key="7">
    <source>
        <dbReference type="Proteomes" id="UP001216579"/>
    </source>
</evidence>
<dbReference type="CDD" id="cd00833">
    <property type="entry name" value="PKS"/>
    <property type="match status" value="1"/>
</dbReference>
<dbReference type="Pfam" id="PF02801">
    <property type="entry name" value="Ketoacyl-synt_C"/>
    <property type="match status" value="1"/>
</dbReference>
<dbReference type="Proteomes" id="UP001216579">
    <property type="component" value="Unassembled WGS sequence"/>
</dbReference>
<proteinExistence type="predicted"/>
<evidence type="ECO:0000256" key="3">
    <source>
        <dbReference type="ARBA" id="ARBA00022679"/>
    </source>
</evidence>
<evidence type="ECO:0000259" key="5">
    <source>
        <dbReference type="PROSITE" id="PS52004"/>
    </source>
</evidence>
<comment type="caution">
    <text evidence="6">The sequence shown here is derived from an EMBL/GenBank/DDBJ whole genome shotgun (WGS) entry which is preliminary data.</text>
</comment>
<dbReference type="Pfam" id="PF16197">
    <property type="entry name" value="KAsynt_C_assoc"/>
    <property type="match status" value="1"/>
</dbReference>
<keyword evidence="7" id="KW-1185">Reference proteome</keyword>
<dbReference type="PANTHER" id="PTHR43775">
    <property type="entry name" value="FATTY ACID SYNTHASE"/>
    <property type="match status" value="1"/>
</dbReference>
<evidence type="ECO:0000256" key="2">
    <source>
        <dbReference type="ARBA" id="ARBA00022553"/>
    </source>
</evidence>
<dbReference type="InterPro" id="IPR014031">
    <property type="entry name" value="Ketoacyl_synth_C"/>
</dbReference>
<sequence>MRGSGFAAGPVERAVALIGVGCRLPGAISDLDGLWLALEAGLDLIGEVPAERFAPERFVDTLMPRPGKSYTAAGGFLDGIDSFDADFFGIAPREATQMDPQQRLLMEMSVEALDDAGICPEALAGSDTAVFVGISDQSYGALQMLSPRGVNAYTMSGAASSIAANRLSHFFDLRGPSMAVDTACSSSLVALVQAHQTLLAGQSRMALVGGVNVLLSPYHFVGFCQASMLSPSGRCRSFSADADGYVRAEGGGVVLLKRLSDALADGDRIHAVMVDGATGSDGRTPGLALPKAESQEALLRQVYDRCRVDPDDVAYLEAHGTGTPVGDPIECQAIGNALGVRRSCGALPIGSVKSNLGHSEPASGITGVFKGMLVLRHGLVPPTLHATPPTPHVDFAALGLAPAVEAVPIGVSERTVVGVNSFGFGGANAHVVLAAAPLTAEGTEALPVPAAPVKPEQALPGTPGYPVSSEASASRDETVLPMLVSGHSRPALAEALRRTAERLATACPQEFYDLAYTACVRRGRHQHRAVVFAADAAEAAERLTALAEQVPEAMDTVADDDLVSCARDPSAEAGEGVEDLLGGLRPDERLGVLVPVFDPAADI</sequence>
<protein>
    <submittedName>
        <fullName evidence="6">Beta-ketoacyl synthase N-terminal-like domain-containing protein</fullName>
    </submittedName>
</protein>
<dbReference type="Gene3D" id="3.40.47.10">
    <property type="match status" value="1"/>
</dbReference>
<dbReference type="PROSITE" id="PS52004">
    <property type="entry name" value="KS3_2"/>
    <property type="match status" value="1"/>
</dbReference>
<evidence type="ECO:0000256" key="4">
    <source>
        <dbReference type="ARBA" id="ARBA00023315"/>
    </source>
</evidence>
<organism evidence="6 7">
    <name type="scientific">Streptomyces silvisoli</name>
    <dbReference type="NCBI Taxonomy" id="3034235"/>
    <lineage>
        <taxon>Bacteria</taxon>
        <taxon>Bacillati</taxon>
        <taxon>Actinomycetota</taxon>
        <taxon>Actinomycetes</taxon>
        <taxon>Kitasatosporales</taxon>
        <taxon>Streptomycetaceae</taxon>
        <taxon>Streptomyces</taxon>
    </lineage>
</organism>
<name>A0ABT5ZX19_9ACTN</name>
<dbReference type="Pfam" id="PF00109">
    <property type="entry name" value="ketoacyl-synt"/>
    <property type="match status" value="1"/>
</dbReference>
<dbReference type="Gene3D" id="3.30.70.3290">
    <property type="match status" value="1"/>
</dbReference>
<dbReference type="InterPro" id="IPR050091">
    <property type="entry name" value="PKS_NRPS_Biosynth_Enz"/>
</dbReference>
<keyword evidence="3" id="KW-0808">Transferase</keyword>
<dbReference type="InterPro" id="IPR020841">
    <property type="entry name" value="PKS_Beta-ketoAc_synthase_dom"/>
</dbReference>
<keyword evidence="2" id="KW-0597">Phosphoprotein</keyword>
<dbReference type="InterPro" id="IPR016039">
    <property type="entry name" value="Thiolase-like"/>
</dbReference>
<keyword evidence="1" id="KW-0596">Phosphopantetheine</keyword>
<accession>A0ABT5ZX19</accession>
<keyword evidence="4" id="KW-0012">Acyltransferase</keyword>
<dbReference type="PANTHER" id="PTHR43775:SF37">
    <property type="entry name" value="SI:DKEY-61P9.11"/>
    <property type="match status" value="1"/>
</dbReference>
<dbReference type="InterPro" id="IPR018201">
    <property type="entry name" value="Ketoacyl_synth_AS"/>
</dbReference>
<evidence type="ECO:0000313" key="6">
    <source>
        <dbReference type="EMBL" id="MDF3294378.1"/>
    </source>
</evidence>
<feature type="domain" description="Ketosynthase family 3 (KS3)" evidence="5">
    <location>
        <begin position="12"/>
        <end position="435"/>
    </location>
</feature>
<dbReference type="PROSITE" id="PS00606">
    <property type="entry name" value="KS3_1"/>
    <property type="match status" value="1"/>
</dbReference>
<dbReference type="SUPFAM" id="SSF53901">
    <property type="entry name" value="Thiolase-like"/>
    <property type="match status" value="1"/>
</dbReference>
<reference evidence="6 7" key="1">
    <citation type="submission" date="2023-03" db="EMBL/GenBank/DDBJ databases">
        <title>Draft genome sequence of Streptomyces sp. RB6PN23 isolated from peat swamp forest in Thailand.</title>
        <authorList>
            <person name="Klaysubun C."/>
            <person name="Duangmal K."/>
        </authorList>
    </citation>
    <scope>NUCLEOTIDE SEQUENCE [LARGE SCALE GENOMIC DNA]</scope>
    <source>
        <strain evidence="6 7">RB6PN23</strain>
    </source>
</reference>
<feature type="non-terminal residue" evidence="6">
    <location>
        <position position="603"/>
    </location>
</feature>
<gene>
    <name evidence="6" type="ORF">P3G67_35345</name>
</gene>
<dbReference type="InterPro" id="IPR014030">
    <property type="entry name" value="Ketoacyl_synth_N"/>
</dbReference>
<dbReference type="EMBL" id="JARJBC010000047">
    <property type="protein sequence ID" value="MDF3294378.1"/>
    <property type="molecule type" value="Genomic_DNA"/>
</dbReference>